<comment type="caution">
    <text evidence="1">The sequence shown here is derived from an EMBL/GenBank/DDBJ whole genome shotgun (WGS) entry which is preliminary data.</text>
</comment>
<dbReference type="RefSeq" id="WP_307244105.1">
    <property type="nucleotide sequence ID" value="NZ_JAUSQZ010000001.1"/>
</dbReference>
<protein>
    <submittedName>
        <fullName evidence="1">Uncharacterized protein YqjF (DUF2071 family)</fullName>
    </submittedName>
</protein>
<dbReference type="InterPro" id="IPR023375">
    <property type="entry name" value="ADC_dom_sf"/>
</dbReference>
<gene>
    <name evidence="1" type="ORF">J2S57_003457</name>
</gene>
<dbReference type="EMBL" id="JAUSQZ010000001">
    <property type="protein sequence ID" value="MDP9827708.1"/>
    <property type="molecule type" value="Genomic_DNA"/>
</dbReference>
<dbReference type="PANTHER" id="PTHR39186">
    <property type="entry name" value="DUF2071 FAMILY PROTEIN"/>
    <property type="match status" value="1"/>
</dbReference>
<reference evidence="1 2" key="1">
    <citation type="submission" date="2023-07" db="EMBL/GenBank/DDBJ databases">
        <title>Sequencing the genomes of 1000 actinobacteria strains.</title>
        <authorList>
            <person name="Klenk H.-P."/>
        </authorList>
    </citation>
    <scope>NUCLEOTIDE SEQUENCE [LARGE SCALE GENOMIC DNA]</scope>
    <source>
        <strain evidence="1 2">DSM 44388</strain>
    </source>
</reference>
<sequence length="248" mass="27553">MDAEPVTPLAPRPVGRTVFTQTWAELTFLHWAVEPERVVPYLPPGTRPDTFGGKTYVGLVPFLMRDIGLLGSPGVPFLGSFRETNVRLYSVDEKGRRGVVFVSLDADRLVPVLVARLGPGLPYIWSSMGYEREGDRVTYRCARRPYAKRLSRAPRVTGPAHSLIQVTVGEPVGGTGELEQWLTARWGLHQGSYYWPNAHETWPLRRARLETFDDQILAAAGFGDLAARTPDSVLFSPGVHATFGPRVR</sequence>
<keyword evidence="2" id="KW-1185">Reference proteome</keyword>
<dbReference type="Gene3D" id="2.40.400.10">
    <property type="entry name" value="Acetoacetate decarboxylase-like"/>
    <property type="match status" value="1"/>
</dbReference>
<dbReference type="Proteomes" id="UP001235712">
    <property type="component" value="Unassembled WGS sequence"/>
</dbReference>
<accession>A0ABT9P4U5</accession>
<name>A0ABT9P4U5_9ACTN</name>
<dbReference type="Pfam" id="PF09844">
    <property type="entry name" value="DUF2071"/>
    <property type="match status" value="1"/>
</dbReference>
<evidence type="ECO:0000313" key="1">
    <source>
        <dbReference type="EMBL" id="MDP9827708.1"/>
    </source>
</evidence>
<dbReference type="PANTHER" id="PTHR39186:SF1">
    <property type="entry name" value="DUF2071 DOMAIN-CONTAINING PROTEIN"/>
    <property type="match status" value="1"/>
</dbReference>
<proteinExistence type="predicted"/>
<evidence type="ECO:0000313" key="2">
    <source>
        <dbReference type="Proteomes" id="UP001235712"/>
    </source>
</evidence>
<dbReference type="InterPro" id="IPR018644">
    <property type="entry name" value="DUF2071"/>
</dbReference>
<organism evidence="1 2">
    <name type="scientific">Kineosporia succinea</name>
    <dbReference type="NCBI Taxonomy" id="84632"/>
    <lineage>
        <taxon>Bacteria</taxon>
        <taxon>Bacillati</taxon>
        <taxon>Actinomycetota</taxon>
        <taxon>Actinomycetes</taxon>
        <taxon>Kineosporiales</taxon>
        <taxon>Kineosporiaceae</taxon>
        <taxon>Kineosporia</taxon>
    </lineage>
</organism>
<dbReference type="SUPFAM" id="SSF160104">
    <property type="entry name" value="Acetoacetate decarboxylase-like"/>
    <property type="match status" value="1"/>
</dbReference>